<comment type="similarity">
    <text evidence="1">Belongs to the UPF0098 family.</text>
</comment>
<dbReference type="InterPro" id="IPR050383">
    <property type="entry name" value="GlyoxalaseI/FosfomycinResist"/>
</dbReference>
<feature type="compositionally biased region" description="Basic and acidic residues" evidence="2">
    <location>
        <begin position="1"/>
        <end position="12"/>
    </location>
</feature>
<dbReference type="Pfam" id="PF00903">
    <property type="entry name" value="Glyoxalase"/>
    <property type="match status" value="1"/>
</dbReference>
<sequence length="440" mass="45678">MEDGDQSRDGGRGGDGGLVLVGGRSSGHHRAGDAVDRLPQRTGRVQAGRRDRDRLVEESALAVPPRQVGRAPQALVVAAPPFADRGGEGQAQAAGTEGEPQFLGGHVPVAGCVGIHVTTITRDVIRIVRADHLVLTVRDIPATVRWYSAVLGMRPVTFGDGRRALTFGGQKLNLHQAGRELEPRAARPVPGSADLCLVSAVSLDDVQEHLRALAVPVELGPVARTGATGPITSVYLRDPDENLVEISTYDSGRPQAPDPYDLLPPVAPLTVHSPDIADGRPLAESHVHDSLGGGNKSPELTWAGAPEGTCGYAVTCFDPDAPTGSGFWHWILTGLPGTCTRLPGNAGRGDGGHLPAGALHLRNDFGAHAYGGAAPPAADPAHRYVFAVHAVDTDNLGLTADTSAGRAGLILTALTIARGVLRPTCQRGAPSTGNPAVEAR</sequence>
<dbReference type="InterPro" id="IPR005247">
    <property type="entry name" value="YbhB_YbcL/LppC-like"/>
</dbReference>
<dbReference type="CDD" id="cd07253">
    <property type="entry name" value="GLOD5"/>
    <property type="match status" value="1"/>
</dbReference>
<dbReference type="SUPFAM" id="SSF49777">
    <property type="entry name" value="PEBP-like"/>
    <property type="match status" value="1"/>
</dbReference>
<name>A0A7D3VQT5_ACTVE</name>
<organism evidence="4 5">
    <name type="scientific">Actinomadura verrucosospora</name>
    <dbReference type="NCBI Taxonomy" id="46165"/>
    <lineage>
        <taxon>Bacteria</taxon>
        <taxon>Bacillati</taxon>
        <taxon>Actinomycetota</taxon>
        <taxon>Actinomycetes</taxon>
        <taxon>Streptosporangiales</taxon>
        <taxon>Thermomonosporaceae</taxon>
        <taxon>Actinomadura</taxon>
    </lineage>
</organism>
<dbReference type="PANTHER" id="PTHR21366">
    <property type="entry name" value="GLYOXALASE FAMILY PROTEIN"/>
    <property type="match status" value="1"/>
</dbReference>
<feature type="compositionally biased region" description="Basic and acidic residues" evidence="2">
    <location>
        <begin position="30"/>
        <end position="39"/>
    </location>
</feature>
<dbReference type="InterPro" id="IPR037523">
    <property type="entry name" value="VOC_core"/>
</dbReference>
<dbReference type="CDD" id="cd00865">
    <property type="entry name" value="PEBP_bact_arch"/>
    <property type="match status" value="1"/>
</dbReference>
<keyword evidence="5" id="KW-1185">Reference proteome</keyword>
<evidence type="ECO:0000313" key="5">
    <source>
        <dbReference type="Proteomes" id="UP000501240"/>
    </source>
</evidence>
<gene>
    <name evidence="4" type="ORF">ACTIVE_1555</name>
</gene>
<reference evidence="4 5" key="1">
    <citation type="submission" date="2020-05" db="EMBL/GenBank/DDBJ databases">
        <title>Actinomadura verrucosospora NRRL-B18236 (PFL_A860) Genome sequencing and assembly.</title>
        <authorList>
            <person name="Samborskyy M."/>
        </authorList>
    </citation>
    <scope>NUCLEOTIDE SEQUENCE [LARGE SCALE GENOMIC DNA]</scope>
    <source>
        <strain evidence="4 5">NRRL:B18236</strain>
    </source>
</reference>
<dbReference type="Gene3D" id="3.10.180.10">
    <property type="entry name" value="2,3-Dihydroxybiphenyl 1,2-Dioxygenase, domain 1"/>
    <property type="match status" value="1"/>
</dbReference>
<dbReference type="Proteomes" id="UP000501240">
    <property type="component" value="Chromosome"/>
</dbReference>
<accession>A0A7D3VQT5</accession>
<evidence type="ECO:0000259" key="3">
    <source>
        <dbReference type="PROSITE" id="PS51819"/>
    </source>
</evidence>
<evidence type="ECO:0000313" key="4">
    <source>
        <dbReference type="EMBL" id="QKG19919.1"/>
    </source>
</evidence>
<dbReference type="AlphaFoldDB" id="A0A7D3VQT5"/>
<protein>
    <recommendedName>
        <fullName evidence="3">VOC domain-containing protein</fullName>
    </recommendedName>
</protein>
<dbReference type="PANTHER" id="PTHR21366:SF14">
    <property type="entry name" value="GLYOXALASE DOMAIN-CONTAINING PROTEIN 5"/>
    <property type="match status" value="1"/>
</dbReference>
<evidence type="ECO:0000256" key="2">
    <source>
        <dbReference type="SAM" id="MobiDB-lite"/>
    </source>
</evidence>
<dbReference type="PROSITE" id="PS51819">
    <property type="entry name" value="VOC"/>
    <property type="match status" value="1"/>
</dbReference>
<dbReference type="EMBL" id="CP053892">
    <property type="protein sequence ID" value="QKG19919.1"/>
    <property type="molecule type" value="Genomic_DNA"/>
</dbReference>
<evidence type="ECO:0000256" key="1">
    <source>
        <dbReference type="ARBA" id="ARBA00007120"/>
    </source>
</evidence>
<feature type="region of interest" description="Disordered" evidence="2">
    <location>
        <begin position="1"/>
        <end position="53"/>
    </location>
</feature>
<dbReference type="Gene3D" id="3.90.280.10">
    <property type="entry name" value="PEBP-like"/>
    <property type="match status" value="1"/>
</dbReference>
<dbReference type="InterPro" id="IPR036610">
    <property type="entry name" value="PEBP-like_sf"/>
</dbReference>
<feature type="domain" description="VOC" evidence="3">
    <location>
        <begin position="129"/>
        <end position="249"/>
    </location>
</feature>
<proteinExistence type="inferred from homology"/>
<dbReference type="Pfam" id="PF01161">
    <property type="entry name" value="PBP"/>
    <property type="match status" value="1"/>
</dbReference>
<dbReference type="InterPro" id="IPR008914">
    <property type="entry name" value="PEBP"/>
</dbReference>
<dbReference type="InterPro" id="IPR004360">
    <property type="entry name" value="Glyas_Fos-R_dOase_dom"/>
</dbReference>
<dbReference type="NCBIfam" id="TIGR00481">
    <property type="entry name" value="YbhB/YbcL family Raf kinase inhibitor-like protein"/>
    <property type="match status" value="1"/>
</dbReference>
<dbReference type="SUPFAM" id="SSF54593">
    <property type="entry name" value="Glyoxalase/Bleomycin resistance protein/Dihydroxybiphenyl dioxygenase"/>
    <property type="match status" value="1"/>
</dbReference>
<dbReference type="InterPro" id="IPR029068">
    <property type="entry name" value="Glyas_Bleomycin-R_OHBP_Dase"/>
</dbReference>